<dbReference type="GO" id="GO:0016491">
    <property type="term" value="F:oxidoreductase activity"/>
    <property type="evidence" value="ECO:0007669"/>
    <property type="project" value="UniProtKB-KW"/>
</dbReference>
<dbReference type="Pfam" id="PF00106">
    <property type="entry name" value="adh_short"/>
    <property type="match status" value="1"/>
</dbReference>
<organism evidence="2 3">
    <name type="scientific">Xylaria arbuscula</name>
    <dbReference type="NCBI Taxonomy" id="114810"/>
    <lineage>
        <taxon>Eukaryota</taxon>
        <taxon>Fungi</taxon>
        <taxon>Dikarya</taxon>
        <taxon>Ascomycota</taxon>
        <taxon>Pezizomycotina</taxon>
        <taxon>Sordariomycetes</taxon>
        <taxon>Xylariomycetidae</taxon>
        <taxon>Xylariales</taxon>
        <taxon>Xylariaceae</taxon>
        <taxon>Xylaria</taxon>
    </lineage>
</organism>
<reference evidence="2" key="1">
    <citation type="submission" date="2022-07" db="EMBL/GenBank/DDBJ databases">
        <title>Genome Sequence of Xylaria arbuscula.</title>
        <authorList>
            <person name="Buettner E."/>
        </authorList>
    </citation>
    <scope>NUCLEOTIDE SEQUENCE</scope>
    <source>
        <strain evidence="2">VT107</strain>
    </source>
</reference>
<dbReference type="PANTHER" id="PTHR47534">
    <property type="entry name" value="YALI0E05731P"/>
    <property type="match status" value="1"/>
</dbReference>
<gene>
    <name evidence="2" type="ORF">NPX13_g5053</name>
</gene>
<protein>
    <submittedName>
        <fullName evidence="2">Uncharacterized protein</fullName>
    </submittedName>
</protein>
<proteinExistence type="predicted"/>
<dbReference type="PANTHER" id="PTHR47534:SF3">
    <property type="entry name" value="ALCOHOL DEHYDROGENASE-LIKE C-TERMINAL DOMAIN-CONTAINING PROTEIN"/>
    <property type="match status" value="1"/>
</dbReference>
<dbReference type="InterPro" id="IPR052228">
    <property type="entry name" value="Sec_Metab_Biosynth_Oxidored"/>
</dbReference>
<dbReference type="Proteomes" id="UP001148614">
    <property type="component" value="Unassembled WGS sequence"/>
</dbReference>
<dbReference type="AlphaFoldDB" id="A0A9W8TMR4"/>
<dbReference type="InterPro" id="IPR002347">
    <property type="entry name" value="SDR_fam"/>
</dbReference>
<evidence type="ECO:0000313" key="2">
    <source>
        <dbReference type="EMBL" id="KAJ3572426.1"/>
    </source>
</evidence>
<dbReference type="SUPFAM" id="SSF51735">
    <property type="entry name" value="NAD(P)-binding Rossmann-fold domains"/>
    <property type="match status" value="1"/>
</dbReference>
<keyword evidence="3" id="KW-1185">Reference proteome</keyword>
<dbReference type="EMBL" id="JANPWZ010000766">
    <property type="protein sequence ID" value="KAJ3572426.1"/>
    <property type="molecule type" value="Genomic_DNA"/>
</dbReference>
<keyword evidence="1" id="KW-0560">Oxidoreductase</keyword>
<dbReference type="InterPro" id="IPR036291">
    <property type="entry name" value="NAD(P)-bd_dom_sf"/>
</dbReference>
<sequence length="330" mass="36225">MVAYGQIQASNALINDATAPRVACFVGGTSGIGNYTARALVSTGASVRVYIVGRESAEARTRTFIEELNVINPRAEVVWITGEVSLLSEVTRVCGIIKERESRVDLLFLTTGYAPVGAREETVEGLEITQALEYYSRMLFIQQLLPLLHEAEGSRVVSVLGGGMERASGILLDDIELRKPGNYGPFNGQMHCIGLNSVFLDKLARENPQVTFIHSHPGWCNTGNVKRGYEQGSKWAWFVFLFLERIVELFGFSQEESGQRYLFQCTSAAYGGHGTTWNGPTGLNTLNESANGLFLVGYKCDCKPNIQVMAKLREKAQDKSPSQVPARSVS</sequence>
<dbReference type="VEuPathDB" id="FungiDB:F4678DRAFT_136785"/>
<evidence type="ECO:0000313" key="3">
    <source>
        <dbReference type="Proteomes" id="UP001148614"/>
    </source>
</evidence>
<comment type="caution">
    <text evidence="2">The sequence shown here is derived from an EMBL/GenBank/DDBJ whole genome shotgun (WGS) entry which is preliminary data.</text>
</comment>
<name>A0A9W8TMR4_9PEZI</name>
<dbReference type="Gene3D" id="3.40.50.720">
    <property type="entry name" value="NAD(P)-binding Rossmann-like Domain"/>
    <property type="match status" value="1"/>
</dbReference>
<accession>A0A9W8TMR4</accession>
<evidence type="ECO:0000256" key="1">
    <source>
        <dbReference type="ARBA" id="ARBA00023002"/>
    </source>
</evidence>